<sequence length="303" mass="34708">MMKGEKMVKRSSFGMIRKRLSDITNLHSQHKSHVTEKESAPPLDESSIKDYIQQLLKENALMLKLIQERDKIIETTGLEMQKLRISLQKTQLQNWHLAQSNSQMLAELNLGKDKLKALQHELVCMDALFKAKILELEHQKAMTQCPMNVLQGKAIPPEKQAPDHPPQGEKNKENKMPQTKKKRPNRSQSMGPTTSSQQTGDKEIADNKRRCLRRQSVRLRLNQEPQMDLFEIDVANFPMSHQTIDQSFHEPNSSMKENKEGLQGSSKTSQAQRSSLGRPLRRAAEKVQTYKEPSLAAKMRRPA</sequence>
<reference evidence="5" key="1">
    <citation type="journal article" date="2013" name="J. Plant Res.">
        <title>Effect of fungi and light on seed germination of three Opuntia species from semiarid lands of central Mexico.</title>
        <authorList>
            <person name="Delgado-Sanchez P."/>
            <person name="Jimenez-Bremont J.F."/>
            <person name="Guerrero-Gonzalez Mde L."/>
            <person name="Flores J."/>
        </authorList>
    </citation>
    <scope>NUCLEOTIDE SEQUENCE</scope>
    <source>
        <tissue evidence="5">Cladode</tissue>
    </source>
</reference>
<dbReference type="Pfam" id="PF07557">
    <property type="entry name" value="Shugoshin_C"/>
    <property type="match status" value="1"/>
</dbReference>
<evidence type="ECO:0000256" key="3">
    <source>
        <dbReference type="SAM" id="MobiDB-lite"/>
    </source>
</evidence>
<proteinExistence type="inferred from homology"/>
<protein>
    <recommendedName>
        <fullName evidence="4">Shugoshin C-terminal domain-containing protein</fullName>
    </recommendedName>
</protein>
<feature type="compositionally biased region" description="Polar residues" evidence="3">
    <location>
        <begin position="186"/>
        <end position="199"/>
    </location>
</feature>
<dbReference type="GO" id="GO:0045144">
    <property type="term" value="P:meiotic sister chromatid segregation"/>
    <property type="evidence" value="ECO:0007669"/>
    <property type="project" value="InterPro"/>
</dbReference>
<dbReference type="PANTHER" id="PTHR34373">
    <property type="entry name" value="SHUGOSHIN 2"/>
    <property type="match status" value="1"/>
</dbReference>
<keyword evidence="2" id="KW-0159">Chromosome partition</keyword>
<feature type="region of interest" description="Disordered" evidence="3">
    <location>
        <begin position="155"/>
        <end position="209"/>
    </location>
</feature>
<dbReference type="GO" id="GO:0000775">
    <property type="term" value="C:chromosome, centromeric region"/>
    <property type="evidence" value="ECO:0007669"/>
    <property type="project" value="InterPro"/>
</dbReference>
<evidence type="ECO:0000256" key="2">
    <source>
        <dbReference type="ARBA" id="ARBA00022829"/>
    </source>
</evidence>
<comment type="similarity">
    <text evidence="1">Belongs to the shugoshin family.</text>
</comment>
<evidence type="ECO:0000313" key="5">
    <source>
        <dbReference type="EMBL" id="MBA4639655.1"/>
    </source>
</evidence>
<dbReference type="PANTHER" id="PTHR34373:SF8">
    <property type="entry name" value="SHUGOSHIN"/>
    <property type="match status" value="1"/>
</dbReference>
<dbReference type="InterPro" id="IPR011515">
    <property type="entry name" value="Shugoshin_C"/>
</dbReference>
<evidence type="ECO:0000256" key="1">
    <source>
        <dbReference type="ARBA" id="ARBA00010845"/>
    </source>
</evidence>
<dbReference type="GO" id="GO:0034090">
    <property type="term" value="P:maintenance of meiotic sister chromatid cohesion"/>
    <property type="evidence" value="ECO:0007669"/>
    <property type="project" value="InterPro"/>
</dbReference>
<feature type="compositionally biased region" description="Polar residues" evidence="3">
    <location>
        <begin position="245"/>
        <end position="255"/>
    </location>
</feature>
<reference evidence="5" key="2">
    <citation type="submission" date="2020-07" db="EMBL/GenBank/DDBJ databases">
        <authorList>
            <person name="Vera ALvarez R."/>
            <person name="Arias-Moreno D.M."/>
            <person name="Jimenez-Jacinto V."/>
            <person name="Jimenez-Bremont J.F."/>
            <person name="Swaminathan K."/>
            <person name="Moose S.P."/>
            <person name="Guerrero-Gonzalez M.L."/>
            <person name="Marino-Ramirez L."/>
            <person name="Landsman D."/>
            <person name="Rodriguez-Kessler M."/>
            <person name="Delgado-Sanchez P."/>
        </authorList>
    </citation>
    <scope>NUCLEOTIDE SEQUENCE</scope>
    <source>
        <tissue evidence="5">Cladode</tissue>
    </source>
</reference>
<name>A0A7C8ZDW0_OPUST</name>
<dbReference type="GO" id="GO:0005634">
    <property type="term" value="C:nucleus"/>
    <property type="evidence" value="ECO:0007669"/>
    <property type="project" value="InterPro"/>
</dbReference>
<dbReference type="AlphaFoldDB" id="A0A7C8ZDW0"/>
<dbReference type="InterPro" id="IPR044693">
    <property type="entry name" value="SGO_plant"/>
</dbReference>
<organism evidence="5">
    <name type="scientific">Opuntia streptacantha</name>
    <name type="common">Prickly pear cactus</name>
    <name type="synonym">Opuntia cardona</name>
    <dbReference type="NCBI Taxonomy" id="393608"/>
    <lineage>
        <taxon>Eukaryota</taxon>
        <taxon>Viridiplantae</taxon>
        <taxon>Streptophyta</taxon>
        <taxon>Embryophyta</taxon>
        <taxon>Tracheophyta</taxon>
        <taxon>Spermatophyta</taxon>
        <taxon>Magnoliopsida</taxon>
        <taxon>eudicotyledons</taxon>
        <taxon>Gunneridae</taxon>
        <taxon>Pentapetalae</taxon>
        <taxon>Caryophyllales</taxon>
        <taxon>Cactineae</taxon>
        <taxon>Cactaceae</taxon>
        <taxon>Opuntioideae</taxon>
        <taxon>Opuntia</taxon>
    </lineage>
</organism>
<evidence type="ECO:0000259" key="4">
    <source>
        <dbReference type="Pfam" id="PF07557"/>
    </source>
</evidence>
<dbReference type="EMBL" id="GISG01114570">
    <property type="protein sequence ID" value="MBA4639655.1"/>
    <property type="molecule type" value="Transcribed_RNA"/>
</dbReference>
<feature type="compositionally biased region" description="Basic and acidic residues" evidence="3">
    <location>
        <begin position="160"/>
        <end position="175"/>
    </location>
</feature>
<feature type="region of interest" description="Disordered" evidence="3">
    <location>
        <begin position="245"/>
        <end position="303"/>
    </location>
</feature>
<feature type="compositionally biased region" description="Polar residues" evidence="3">
    <location>
        <begin position="263"/>
        <end position="275"/>
    </location>
</feature>
<accession>A0A7C8ZDW0</accession>
<feature type="domain" description="Shugoshin C-terminal" evidence="4">
    <location>
        <begin position="277"/>
        <end position="301"/>
    </location>
</feature>
<feature type="compositionally biased region" description="Basic and acidic residues" evidence="3">
    <location>
        <begin position="200"/>
        <end position="209"/>
    </location>
</feature>